<organism evidence="1 2">
    <name type="scientific">Sphingobium chlorophenolicum</name>
    <dbReference type="NCBI Taxonomy" id="46429"/>
    <lineage>
        <taxon>Bacteria</taxon>
        <taxon>Pseudomonadati</taxon>
        <taxon>Pseudomonadota</taxon>
        <taxon>Alphaproteobacteria</taxon>
        <taxon>Sphingomonadales</taxon>
        <taxon>Sphingomonadaceae</taxon>
        <taxon>Sphingobium</taxon>
    </lineage>
</organism>
<dbReference type="eggNOG" id="COG4962">
    <property type="taxonomic scope" value="Bacteria"/>
</dbReference>
<dbReference type="PATRIC" id="fig|46429.4.peg.2390"/>
<accession>A0A081RDJ0</accession>
<gene>
    <name evidence="1" type="ORF">BV95_02415</name>
</gene>
<dbReference type="OrthoDB" id="9803941at2"/>
<sequence length="134" mass="14946">MKIRQNLYIDRELGDALEALAAGNRSNKSRLVNDALKDWLARRGTREVDDLLKVRLDRLSRELDGARRDIDVLLESLSLFVRYQLMVTAPLPEADAAGRAIGRDRFESFVAQVGRQIAGGTRTLATPETKGGRP</sequence>
<comment type="caution">
    <text evidence="1">The sequence shown here is derived from an EMBL/GenBank/DDBJ whole genome shotgun (WGS) entry which is preliminary data.</text>
</comment>
<dbReference type="EMBL" id="JFHR01000025">
    <property type="protein sequence ID" value="KEQ53263.1"/>
    <property type="molecule type" value="Genomic_DNA"/>
</dbReference>
<dbReference type="RefSeq" id="WP_037451897.1">
    <property type="nucleotide sequence ID" value="NZ_JFHR01000025.1"/>
</dbReference>
<name>A0A081RDJ0_SPHCR</name>
<evidence type="ECO:0008006" key="3">
    <source>
        <dbReference type="Google" id="ProtNLM"/>
    </source>
</evidence>
<protein>
    <recommendedName>
        <fullName evidence="3">CopG family transcriptional regulator</fullName>
    </recommendedName>
</protein>
<reference evidence="1 2" key="1">
    <citation type="submission" date="2014-02" db="EMBL/GenBank/DDBJ databases">
        <title>Whole genome sequence of Sphingobium chlorophenolicum NBRC 16172.</title>
        <authorList>
            <person name="Gan H.M."/>
            <person name="Gan H.Y."/>
            <person name="Chew T.H."/>
            <person name="Savka M.A."/>
        </authorList>
    </citation>
    <scope>NUCLEOTIDE SEQUENCE [LARGE SCALE GENOMIC DNA]</scope>
    <source>
        <strain evidence="1 2">NBRC 16172</strain>
    </source>
</reference>
<dbReference type="Proteomes" id="UP000028411">
    <property type="component" value="Unassembled WGS sequence"/>
</dbReference>
<evidence type="ECO:0000313" key="1">
    <source>
        <dbReference type="EMBL" id="KEQ53263.1"/>
    </source>
</evidence>
<evidence type="ECO:0000313" key="2">
    <source>
        <dbReference type="Proteomes" id="UP000028411"/>
    </source>
</evidence>
<dbReference type="AlphaFoldDB" id="A0A081RDJ0"/>
<proteinExistence type="predicted"/>